<dbReference type="Pfam" id="PF02417">
    <property type="entry name" value="Chromate_transp"/>
    <property type="match status" value="1"/>
</dbReference>
<dbReference type="PANTHER" id="PTHR43663:SF1">
    <property type="entry name" value="CHROMATE TRANSPORTER"/>
    <property type="match status" value="1"/>
</dbReference>
<dbReference type="InterPro" id="IPR003370">
    <property type="entry name" value="Chromate_transpt"/>
</dbReference>
<feature type="transmembrane region" description="Helical" evidence="7">
    <location>
        <begin position="137"/>
        <end position="154"/>
    </location>
</feature>
<keyword evidence="9" id="KW-1185">Reference proteome</keyword>
<feature type="transmembrane region" description="Helical" evidence="7">
    <location>
        <begin position="114"/>
        <end position="131"/>
    </location>
</feature>
<dbReference type="Proteomes" id="UP001519271">
    <property type="component" value="Unassembled WGS sequence"/>
</dbReference>
<evidence type="ECO:0000313" key="8">
    <source>
        <dbReference type="EMBL" id="MBP1920730.1"/>
    </source>
</evidence>
<dbReference type="EMBL" id="JAGGKC010000038">
    <property type="protein sequence ID" value="MBP1920730.1"/>
    <property type="molecule type" value="Genomic_DNA"/>
</dbReference>
<evidence type="ECO:0000313" key="9">
    <source>
        <dbReference type="Proteomes" id="UP001519271"/>
    </source>
</evidence>
<comment type="similarity">
    <text evidence="2">Belongs to the chromate ion transporter (CHR) (TC 2.A.51) family.</text>
</comment>
<dbReference type="PANTHER" id="PTHR43663">
    <property type="entry name" value="CHROMATE TRANSPORT PROTEIN-RELATED"/>
    <property type="match status" value="1"/>
</dbReference>
<reference evidence="8 9" key="1">
    <citation type="submission" date="2021-03" db="EMBL/GenBank/DDBJ databases">
        <title>Genomic Encyclopedia of Type Strains, Phase IV (KMG-IV): sequencing the most valuable type-strain genomes for metagenomic binning, comparative biology and taxonomic classification.</title>
        <authorList>
            <person name="Goeker M."/>
        </authorList>
    </citation>
    <scope>NUCLEOTIDE SEQUENCE [LARGE SCALE GENOMIC DNA]</scope>
    <source>
        <strain evidence="8 9">DSM 6139</strain>
    </source>
</reference>
<dbReference type="InterPro" id="IPR052518">
    <property type="entry name" value="CHR_Transporter"/>
</dbReference>
<evidence type="ECO:0000256" key="3">
    <source>
        <dbReference type="ARBA" id="ARBA00022475"/>
    </source>
</evidence>
<keyword evidence="5 7" id="KW-1133">Transmembrane helix</keyword>
<keyword evidence="3" id="KW-1003">Cell membrane</keyword>
<keyword evidence="4 7" id="KW-0812">Transmembrane</keyword>
<evidence type="ECO:0000256" key="6">
    <source>
        <dbReference type="ARBA" id="ARBA00023136"/>
    </source>
</evidence>
<accession>A0ABS4G843</accession>
<comment type="subcellular location">
    <subcellularLocation>
        <location evidence="1">Cell membrane</location>
        <topology evidence="1">Multi-pass membrane protein</topology>
    </subcellularLocation>
</comment>
<feature type="transmembrane region" description="Helical" evidence="7">
    <location>
        <begin position="7"/>
        <end position="29"/>
    </location>
</feature>
<keyword evidence="6 7" id="KW-0472">Membrane</keyword>
<name>A0ABS4G843_9CLOT</name>
<sequence length="174" mass="18741">MPVLLDLFITFFKIGLFSFGGGYAMLPLIQNEVVVKHGWLTAESFINIVGISQATPGPIAINSATYVGYKTAGIIGSTCATLGVVMPSVIIIYIVSRLFMKYKDGIYVQGTLKVIRLGAVGLIAAAAVLLMDDVFVNIQSILIFAAAFIANFRFKMDPIRLVIIAGVAGFLIFR</sequence>
<feature type="transmembrane region" description="Helical" evidence="7">
    <location>
        <begin position="72"/>
        <end position="94"/>
    </location>
</feature>
<dbReference type="RefSeq" id="WP_209460892.1">
    <property type="nucleotide sequence ID" value="NZ_JAGGKC010000038.1"/>
</dbReference>
<evidence type="ECO:0000256" key="2">
    <source>
        <dbReference type="ARBA" id="ARBA00005262"/>
    </source>
</evidence>
<protein>
    <submittedName>
        <fullName evidence="8">Chromate transporter</fullName>
    </submittedName>
</protein>
<gene>
    <name evidence="8" type="ORF">J2Z34_003245</name>
</gene>
<evidence type="ECO:0000256" key="5">
    <source>
        <dbReference type="ARBA" id="ARBA00022989"/>
    </source>
</evidence>
<evidence type="ECO:0000256" key="7">
    <source>
        <dbReference type="SAM" id="Phobius"/>
    </source>
</evidence>
<organism evidence="8 9">
    <name type="scientific">Youngiibacter multivorans</name>
    <dbReference type="NCBI Taxonomy" id="937251"/>
    <lineage>
        <taxon>Bacteria</taxon>
        <taxon>Bacillati</taxon>
        <taxon>Bacillota</taxon>
        <taxon>Clostridia</taxon>
        <taxon>Eubacteriales</taxon>
        <taxon>Clostridiaceae</taxon>
        <taxon>Youngiibacter</taxon>
    </lineage>
</organism>
<comment type="caution">
    <text evidence="8">The sequence shown here is derived from an EMBL/GenBank/DDBJ whole genome shotgun (WGS) entry which is preliminary data.</text>
</comment>
<evidence type="ECO:0000256" key="1">
    <source>
        <dbReference type="ARBA" id="ARBA00004651"/>
    </source>
</evidence>
<proteinExistence type="inferred from homology"/>
<evidence type="ECO:0000256" key="4">
    <source>
        <dbReference type="ARBA" id="ARBA00022692"/>
    </source>
</evidence>